<dbReference type="Pfam" id="PF17818">
    <property type="entry name" value="KCT2"/>
    <property type="match status" value="1"/>
</dbReference>
<keyword evidence="2" id="KW-0812">Transmembrane</keyword>
<feature type="compositionally biased region" description="Polar residues" evidence="1">
    <location>
        <begin position="202"/>
        <end position="226"/>
    </location>
</feature>
<evidence type="ECO:0000256" key="1">
    <source>
        <dbReference type="SAM" id="MobiDB-lite"/>
    </source>
</evidence>
<feature type="transmembrane region" description="Helical" evidence="2">
    <location>
        <begin position="284"/>
        <end position="302"/>
    </location>
</feature>
<feature type="compositionally biased region" description="Basic and acidic residues" evidence="1">
    <location>
        <begin position="251"/>
        <end position="266"/>
    </location>
</feature>
<evidence type="ECO:0008006" key="5">
    <source>
        <dbReference type="Google" id="ProtNLM"/>
    </source>
</evidence>
<dbReference type="EMBL" id="SWLE01000022">
    <property type="protein sequence ID" value="TNM85222.1"/>
    <property type="molecule type" value="Genomic_DNA"/>
</dbReference>
<keyword evidence="2" id="KW-0472">Membrane</keyword>
<sequence length="351" mass="38442">MTPHAKPRPSQVRNNMATCGKMGRSSRSICAISAVLFLQLLVGRCLSAPANAQSGGQTVQSVSSQNDTPKSGEAKPSADSTPERVTTAPEVKKPDDAAATTAKEVEAVVSPTIKVAENETLQNDIINADKTATTVEAKEPKGSDDDEELGVTKNQPAVSGTSAASSPKTPSEPPPDPEEPDTPPPEEKETSDLASEPANALIPSTVQYTDPDLLTTSDNSQESRINQDYGEDENDYDDGFDTDATYMSNAESKDQSKNRLPEPDGLDFNRYKNSYSSEDEDSHFFFHLVILAFLVAIVYITYHNKRKIFLLAQSRRWKDGLCSRNTVEYHRLDQNVNEAMPSLKMTRDYIF</sequence>
<evidence type="ECO:0000256" key="2">
    <source>
        <dbReference type="SAM" id="Phobius"/>
    </source>
</evidence>
<feature type="region of interest" description="Disordered" evidence="1">
    <location>
        <begin position="1"/>
        <end position="20"/>
    </location>
</feature>
<proteinExistence type="predicted"/>
<feature type="region of interest" description="Disordered" evidence="1">
    <location>
        <begin position="51"/>
        <end position="103"/>
    </location>
</feature>
<keyword evidence="4" id="KW-1185">Reference proteome</keyword>
<feature type="compositionally biased region" description="Acidic residues" evidence="1">
    <location>
        <begin position="229"/>
        <end position="241"/>
    </location>
</feature>
<dbReference type="Proteomes" id="UP000516260">
    <property type="component" value="Chromosome 9"/>
</dbReference>
<keyword evidence="2" id="KW-1133">Transmembrane helix</keyword>
<dbReference type="PANTHER" id="PTHR16502:SF0">
    <property type="entry name" value="KERATINOCYTE-ASSOCIATED TRANSMEMBRANE PROTEIN 2"/>
    <property type="match status" value="1"/>
</dbReference>
<feature type="region of interest" description="Disordered" evidence="1">
    <location>
        <begin position="131"/>
        <end position="266"/>
    </location>
</feature>
<evidence type="ECO:0000313" key="3">
    <source>
        <dbReference type="EMBL" id="TNM85222.1"/>
    </source>
</evidence>
<dbReference type="AlphaFoldDB" id="A0A4Z2AYK1"/>
<feature type="compositionally biased region" description="Polar residues" evidence="1">
    <location>
        <begin position="152"/>
        <end position="165"/>
    </location>
</feature>
<accession>A0A4Z2AYK1</accession>
<reference evidence="3 4" key="1">
    <citation type="submission" date="2019-04" db="EMBL/GenBank/DDBJ databases">
        <title>The sequence and de novo assembly of Takifugu bimaculatus genome using PacBio and Hi-C technologies.</title>
        <authorList>
            <person name="Xu P."/>
            <person name="Liu B."/>
            <person name="Zhou Z."/>
        </authorList>
    </citation>
    <scope>NUCLEOTIDE SEQUENCE [LARGE SCALE GENOMIC DNA]</scope>
    <source>
        <strain evidence="3">TB-2018</strain>
        <tissue evidence="3">Muscle</tissue>
    </source>
</reference>
<feature type="compositionally biased region" description="Low complexity" evidence="1">
    <location>
        <begin position="53"/>
        <end position="65"/>
    </location>
</feature>
<name>A0A4Z2AYK1_9TELE</name>
<organism evidence="3 4">
    <name type="scientific">Takifugu bimaculatus</name>
    <dbReference type="NCBI Taxonomy" id="433685"/>
    <lineage>
        <taxon>Eukaryota</taxon>
        <taxon>Metazoa</taxon>
        <taxon>Chordata</taxon>
        <taxon>Craniata</taxon>
        <taxon>Vertebrata</taxon>
        <taxon>Euteleostomi</taxon>
        <taxon>Actinopterygii</taxon>
        <taxon>Neopterygii</taxon>
        <taxon>Teleostei</taxon>
        <taxon>Neoteleostei</taxon>
        <taxon>Acanthomorphata</taxon>
        <taxon>Eupercaria</taxon>
        <taxon>Tetraodontiformes</taxon>
        <taxon>Tetradontoidea</taxon>
        <taxon>Tetraodontidae</taxon>
        <taxon>Takifugu</taxon>
    </lineage>
</organism>
<comment type="caution">
    <text evidence="3">The sequence shown here is derived from an EMBL/GenBank/DDBJ whole genome shotgun (WGS) entry which is preliminary data.</text>
</comment>
<evidence type="ECO:0000313" key="4">
    <source>
        <dbReference type="Proteomes" id="UP000516260"/>
    </source>
</evidence>
<gene>
    <name evidence="3" type="ORF">fugu_009400</name>
</gene>
<dbReference type="InterPro" id="IPR037645">
    <property type="entry name" value="KCT2"/>
</dbReference>
<dbReference type="PANTHER" id="PTHR16502">
    <property type="entry name" value="KERATINOCYTE-ASSOCIATED TRANSMEMBRANE PROTEIN 2"/>
    <property type="match status" value="1"/>
</dbReference>
<protein>
    <recommendedName>
        <fullName evidence="5">Keratinocyte-associated transmembrane protein 2</fullName>
    </recommendedName>
</protein>